<proteinExistence type="predicted"/>
<name>A0A1D1V0H1_RAMVA</name>
<evidence type="ECO:0000313" key="1">
    <source>
        <dbReference type="EMBL" id="GAU95366.1"/>
    </source>
</evidence>
<protein>
    <submittedName>
        <fullName evidence="1">Uncharacterized protein</fullName>
    </submittedName>
</protein>
<gene>
    <name evidence="1" type="primary">RvY_06996-1</name>
    <name evidence="1" type="synonym">RvY_06996.1</name>
    <name evidence="1" type="ORF">RvY_06996</name>
</gene>
<dbReference type="Proteomes" id="UP000186922">
    <property type="component" value="Unassembled WGS sequence"/>
</dbReference>
<comment type="caution">
    <text evidence="1">The sequence shown here is derived from an EMBL/GenBank/DDBJ whole genome shotgun (WGS) entry which is preliminary data.</text>
</comment>
<evidence type="ECO:0000313" key="2">
    <source>
        <dbReference type="Proteomes" id="UP000186922"/>
    </source>
</evidence>
<reference evidence="1 2" key="1">
    <citation type="journal article" date="2016" name="Nat. Commun.">
        <title>Extremotolerant tardigrade genome and improved radiotolerance of human cultured cells by tardigrade-unique protein.</title>
        <authorList>
            <person name="Hashimoto T."/>
            <person name="Horikawa D.D."/>
            <person name="Saito Y."/>
            <person name="Kuwahara H."/>
            <person name="Kozuka-Hata H."/>
            <person name="Shin-I T."/>
            <person name="Minakuchi Y."/>
            <person name="Ohishi K."/>
            <person name="Motoyama A."/>
            <person name="Aizu T."/>
            <person name="Enomoto A."/>
            <person name="Kondo K."/>
            <person name="Tanaka S."/>
            <person name="Hara Y."/>
            <person name="Koshikawa S."/>
            <person name="Sagara H."/>
            <person name="Miura T."/>
            <person name="Yokobori S."/>
            <person name="Miyagawa K."/>
            <person name="Suzuki Y."/>
            <person name="Kubo T."/>
            <person name="Oyama M."/>
            <person name="Kohara Y."/>
            <person name="Fujiyama A."/>
            <person name="Arakawa K."/>
            <person name="Katayama T."/>
            <person name="Toyoda A."/>
            <person name="Kunieda T."/>
        </authorList>
    </citation>
    <scope>NUCLEOTIDE SEQUENCE [LARGE SCALE GENOMIC DNA]</scope>
    <source>
        <strain evidence="1 2">YOKOZUNA-1</strain>
    </source>
</reference>
<organism evidence="1 2">
    <name type="scientific">Ramazzottius varieornatus</name>
    <name type="common">Water bear</name>
    <name type="synonym">Tardigrade</name>
    <dbReference type="NCBI Taxonomy" id="947166"/>
    <lineage>
        <taxon>Eukaryota</taxon>
        <taxon>Metazoa</taxon>
        <taxon>Ecdysozoa</taxon>
        <taxon>Tardigrada</taxon>
        <taxon>Eutardigrada</taxon>
        <taxon>Parachela</taxon>
        <taxon>Hypsibioidea</taxon>
        <taxon>Ramazzottiidae</taxon>
        <taxon>Ramazzottius</taxon>
    </lineage>
</organism>
<dbReference type="EMBL" id="BDGG01000003">
    <property type="protein sequence ID" value="GAU95366.1"/>
    <property type="molecule type" value="Genomic_DNA"/>
</dbReference>
<keyword evidence="2" id="KW-1185">Reference proteome</keyword>
<accession>A0A1D1V0H1</accession>
<sequence length="54" mass="6532">LKTLKKLMKNIRNVYCNTSQNSCTSQPLFSLRRLRINNWHTQIRQHITSFRTLK</sequence>
<dbReference type="AlphaFoldDB" id="A0A1D1V0H1"/>
<feature type="non-terminal residue" evidence="1">
    <location>
        <position position="1"/>
    </location>
</feature>